<feature type="domain" description="ARMET N-terminal" evidence="10">
    <location>
        <begin position="30"/>
        <end position="120"/>
    </location>
</feature>
<evidence type="ECO:0000256" key="2">
    <source>
        <dbReference type="ARBA" id="ARBA00005617"/>
    </source>
</evidence>
<dbReference type="EMBL" id="JWZT01002696">
    <property type="protein sequence ID" value="KII68856.1"/>
    <property type="molecule type" value="Genomic_DNA"/>
</dbReference>
<keyword evidence="5 8" id="KW-0732">Signal</keyword>
<evidence type="ECO:0000313" key="12">
    <source>
        <dbReference type="Proteomes" id="UP000031668"/>
    </source>
</evidence>
<evidence type="ECO:0000256" key="3">
    <source>
        <dbReference type="ARBA" id="ARBA00014267"/>
    </source>
</evidence>
<dbReference type="SUPFAM" id="SSF68906">
    <property type="entry name" value="SAP domain"/>
    <property type="match status" value="1"/>
</dbReference>
<evidence type="ECO:0000256" key="8">
    <source>
        <dbReference type="SAM" id="SignalP"/>
    </source>
</evidence>
<feature type="chain" id="PRO_5002168872" description="Mesencephalic astrocyte-derived neurotrophic factor homolog" evidence="8">
    <location>
        <begin position="25"/>
        <end position="171"/>
    </location>
</feature>
<proteinExistence type="inferred from homology"/>
<dbReference type="Pfam" id="PF10208">
    <property type="entry name" value="ARMET_C"/>
    <property type="match status" value="1"/>
</dbReference>
<keyword evidence="12" id="KW-1185">Reference proteome</keyword>
<evidence type="ECO:0000259" key="9">
    <source>
        <dbReference type="Pfam" id="PF10208"/>
    </source>
</evidence>
<dbReference type="AlphaFoldDB" id="A0A0C2MNP5"/>
<feature type="signal peptide" evidence="8">
    <location>
        <begin position="1"/>
        <end position="24"/>
    </location>
</feature>
<evidence type="ECO:0000313" key="11">
    <source>
        <dbReference type="EMBL" id="KII68856.1"/>
    </source>
</evidence>
<dbReference type="InterPro" id="IPR036361">
    <property type="entry name" value="SAP_dom_sf"/>
</dbReference>
<organism evidence="11 12">
    <name type="scientific">Thelohanellus kitauei</name>
    <name type="common">Myxosporean</name>
    <dbReference type="NCBI Taxonomy" id="669202"/>
    <lineage>
        <taxon>Eukaryota</taxon>
        <taxon>Metazoa</taxon>
        <taxon>Cnidaria</taxon>
        <taxon>Myxozoa</taxon>
        <taxon>Myxosporea</taxon>
        <taxon>Bivalvulida</taxon>
        <taxon>Platysporina</taxon>
        <taxon>Myxobolidae</taxon>
        <taxon>Thelohanellus</taxon>
    </lineage>
</organism>
<dbReference type="InterPro" id="IPR045332">
    <property type="entry name" value="ARMET_N"/>
</dbReference>
<name>A0A0C2MNP5_THEKT</name>
<dbReference type="InterPro" id="IPR045333">
    <property type="entry name" value="ARMET-like"/>
</dbReference>
<comment type="similarity">
    <text evidence="2">Belongs to the ARMET family.</text>
</comment>
<keyword evidence="4" id="KW-0964">Secreted</keyword>
<evidence type="ECO:0000259" key="10">
    <source>
        <dbReference type="Pfam" id="PF20145"/>
    </source>
</evidence>
<accession>A0A0C2MNP5</accession>
<gene>
    <name evidence="11" type="ORF">RF11_03765</name>
</gene>
<evidence type="ECO:0000256" key="4">
    <source>
        <dbReference type="ARBA" id="ARBA00022525"/>
    </source>
</evidence>
<evidence type="ECO:0000256" key="7">
    <source>
        <dbReference type="ARBA" id="ARBA00032923"/>
    </source>
</evidence>
<evidence type="ECO:0000256" key="1">
    <source>
        <dbReference type="ARBA" id="ARBA00004613"/>
    </source>
</evidence>
<dbReference type="PANTHER" id="PTHR12990">
    <property type="entry name" value="ARMET-LIKE PROTEIN"/>
    <property type="match status" value="1"/>
</dbReference>
<comment type="caution">
    <text evidence="11">The sequence shown here is derived from an EMBL/GenBank/DDBJ whole genome shotgun (WGS) entry which is preliminary data.</text>
</comment>
<protein>
    <recommendedName>
        <fullName evidence="3">Mesencephalic astrocyte-derived neurotrophic factor homolog</fullName>
    </recommendedName>
    <alternativeName>
        <fullName evidence="7">MANF/CDNF-like protein</fullName>
    </alternativeName>
</protein>
<evidence type="ECO:0000256" key="5">
    <source>
        <dbReference type="ARBA" id="ARBA00022729"/>
    </source>
</evidence>
<evidence type="ECO:0000256" key="6">
    <source>
        <dbReference type="ARBA" id="ARBA00023157"/>
    </source>
</evidence>
<dbReference type="PANTHER" id="PTHR12990:SF5">
    <property type="entry name" value="MESENCEPHALIC ASTROCYTE-DERIVED NEUROTROPHIC FACTOR HOMOLOG"/>
    <property type="match status" value="1"/>
</dbReference>
<dbReference type="GO" id="GO:0005576">
    <property type="term" value="C:extracellular region"/>
    <property type="evidence" value="ECO:0007669"/>
    <property type="project" value="UniProtKB-SubCell"/>
</dbReference>
<dbReference type="InterPro" id="IPR019345">
    <property type="entry name" value="ARMET_C"/>
</dbReference>
<dbReference type="OrthoDB" id="5597848at2759"/>
<dbReference type="Pfam" id="PF20145">
    <property type="entry name" value="ARMET_N"/>
    <property type="match status" value="1"/>
</dbReference>
<dbReference type="OMA" id="EVCKGCA"/>
<dbReference type="Gene3D" id="1.10.720.30">
    <property type="entry name" value="SAP domain"/>
    <property type="match status" value="1"/>
</dbReference>
<reference evidence="11 12" key="1">
    <citation type="journal article" date="2014" name="Genome Biol. Evol.">
        <title>The genome of the myxosporean Thelohanellus kitauei shows adaptations to nutrient acquisition within its fish host.</title>
        <authorList>
            <person name="Yang Y."/>
            <person name="Xiong J."/>
            <person name="Zhou Z."/>
            <person name="Huo F."/>
            <person name="Miao W."/>
            <person name="Ran C."/>
            <person name="Liu Y."/>
            <person name="Zhang J."/>
            <person name="Feng J."/>
            <person name="Wang M."/>
            <person name="Wang M."/>
            <person name="Wang L."/>
            <person name="Yao B."/>
        </authorList>
    </citation>
    <scope>NUCLEOTIDE SEQUENCE [LARGE SCALE GENOMIC DNA]</scope>
    <source>
        <strain evidence="11">Wuqing</strain>
    </source>
</reference>
<feature type="domain" description="ARMET C-terminal" evidence="9">
    <location>
        <begin position="129"/>
        <end position="168"/>
    </location>
</feature>
<dbReference type="Gene3D" id="1.10.225.10">
    <property type="entry name" value="Saposin-like"/>
    <property type="match status" value="1"/>
</dbReference>
<sequence length="171" mass="19600">MLCVPSVGFLFLVCLNFFQIRVEAINVEKCRSCIDILEELNKVAANDIKSKNLDGFMQHAKDLCKPFTHGSPKEKICYAIGARQDSSSSLLNDIFDSMYLPTEKHCMQLHEKYGSICNDKVKIPIDWTNLKKYSTKELKAFLNQENDQCKGCLEKSEYIQQLLTHKPKSEL</sequence>
<dbReference type="Proteomes" id="UP000031668">
    <property type="component" value="Unassembled WGS sequence"/>
</dbReference>
<comment type="subcellular location">
    <subcellularLocation>
        <location evidence="1">Secreted</location>
    </subcellularLocation>
</comment>
<keyword evidence="6" id="KW-1015">Disulfide bond</keyword>